<organism evidence="1 2">
    <name type="scientific">Acidipropionibacterium jensenii</name>
    <dbReference type="NCBI Taxonomy" id="1749"/>
    <lineage>
        <taxon>Bacteria</taxon>
        <taxon>Bacillati</taxon>
        <taxon>Actinomycetota</taxon>
        <taxon>Actinomycetes</taxon>
        <taxon>Propionibacteriales</taxon>
        <taxon>Propionibacteriaceae</taxon>
        <taxon>Acidipropionibacterium</taxon>
    </lineage>
</organism>
<evidence type="ECO:0008006" key="3">
    <source>
        <dbReference type="Google" id="ProtNLM"/>
    </source>
</evidence>
<accession>A0A3S5EV26</accession>
<keyword evidence="2" id="KW-1185">Reference proteome</keyword>
<dbReference type="Proteomes" id="UP000277858">
    <property type="component" value="Chromosome"/>
</dbReference>
<sequence>MSGWKVNLVEPAGSTAGMWLIRPGTTQHWLCKLTTTPATGVEQGEDWAEVVSTQVARALSVPCAQTCLCTQDGQRGSLSLSVRPFGYDLVEGKVLLQTESVPGYVPYEVGGHAADPQRPGVERPGHTLENIRRVLDQVEPPDGWMGPSTATGFDVFVGYLVLDALVANRDRHEENWAVLRAQTNDVADRVSPSYDHGGTLGYQLSEAARLSCLDKPDGVARWAKRGTAWRFEHRRPAPTLVEVAVRGLEMCRPATAVWWRSRLHDLDLSAVVERVSSGVPGMSELAGRFITELLNMNVRRLRDALHISA</sequence>
<evidence type="ECO:0000313" key="1">
    <source>
        <dbReference type="EMBL" id="VEI02356.1"/>
    </source>
</evidence>
<protein>
    <recommendedName>
        <fullName evidence="3">HipA-like C-terminal domain-containing protein</fullName>
    </recommendedName>
</protein>
<dbReference type="AlphaFoldDB" id="A0A3S5EV26"/>
<proteinExistence type="predicted"/>
<dbReference type="STRING" id="1122997.GCA_000425285_02617"/>
<dbReference type="Gene3D" id="1.10.1070.20">
    <property type="match status" value="1"/>
</dbReference>
<evidence type="ECO:0000313" key="2">
    <source>
        <dbReference type="Proteomes" id="UP000277858"/>
    </source>
</evidence>
<gene>
    <name evidence="1" type="ORF">NCTC13652_00530</name>
</gene>
<reference evidence="1 2" key="1">
    <citation type="submission" date="2018-12" db="EMBL/GenBank/DDBJ databases">
        <authorList>
            <consortium name="Pathogen Informatics"/>
        </authorList>
    </citation>
    <scope>NUCLEOTIDE SEQUENCE [LARGE SCALE GENOMIC DNA]</scope>
    <source>
        <strain evidence="1 2">NCTC13652</strain>
    </source>
</reference>
<name>A0A3S5EV26_9ACTN</name>
<dbReference type="EMBL" id="LR134473">
    <property type="protein sequence ID" value="VEI02356.1"/>
    <property type="molecule type" value="Genomic_DNA"/>
</dbReference>